<sequence length="62" mass="6383">MGDGIATGVMVRVTGASSTERGTEGIVTAVRRGWAGNEAVVLVTGALRSREVAIPVTDLSRQ</sequence>
<evidence type="ECO:0008006" key="3">
    <source>
        <dbReference type="Google" id="ProtNLM"/>
    </source>
</evidence>
<proteinExistence type="predicted"/>
<keyword evidence="2" id="KW-1185">Reference proteome</keyword>
<reference evidence="2" key="1">
    <citation type="journal article" date="2019" name="Int. J. Syst. Evol. Microbiol.">
        <title>The Global Catalogue of Microorganisms (GCM) 10K type strain sequencing project: providing services to taxonomists for standard genome sequencing and annotation.</title>
        <authorList>
            <consortium name="The Broad Institute Genomics Platform"/>
            <consortium name="The Broad Institute Genome Sequencing Center for Infectious Disease"/>
            <person name="Wu L."/>
            <person name="Ma J."/>
        </authorList>
    </citation>
    <scope>NUCLEOTIDE SEQUENCE [LARGE SCALE GENOMIC DNA]</scope>
    <source>
        <strain evidence="2">CCUG 42722</strain>
    </source>
</reference>
<organism evidence="1 2">
    <name type="scientific">Promicromonospora alba</name>
    <dbReference type="NCBI Taxonomy" id="1616110"/>
    <lineage>
        <taxon>Bacteria</taxon>
        <taxon>Bacillati</taxon>
        <taxon>Actinomycetota</taxon>
        <taxon>Actinomycetes</taxon>
        <taxon>Micrococcales</taxon>
        <taxon>Promicromonosporaceae</taxon>
        <taxon>Promicromonospora</taxon>
    </lineage>
</organism>
<dbReference type="Proteomes" id="UP001596011">
    <property type="component" value="Unassembled WGS sequence"/>
</dbReference>
<dbReference type="RefSeq" id="WP_377138023.1">
    <property type="nucleotide sequence ID" value="NZ_JBHSFI010000005.1"/>
</dbReference>
<evidence type="ECO:0000313" key="2">
    <source>
        <dbReference type="Proteomes" id="UP001596011"/>
    </source>
</evidence>
<comment type="caution">
    <text evidence="1">The sequence shown here is derived from an EMBL/GenBank/DDBJ whole genome shotgun (WGS) entry which is preliminary data.</text>
</comment>
<protein>
    <recommendedName>
        <fullName evidence="3">KOW motif-containing protein</fullName>
    </recommendedName>
</protein>
<accession>A0ABV9HJE8</accession>
<dbReference type="EMBL" id="JBHSFI010000005">
    <property type="protein sequence ID" value="MFC4630383.1"/>
    <property type="molecule type" value="Genomic_DNA"/>
</dbReference>
<evidence type="ECO:0000313" key="1">
    <source>
        <dbReference type="EMBL" id="MFC4630383.1"/>
    </source>
</evidence>
<name>A0ABV9HJE8_9MICO</name>
<gene>
    <name evidence="1" type="ORF">ACFO6V_19215</name>
</gene>